<evidence type="ECO:0000313" key="2">
    <source>
        <dbReference type="EMBL" id="AXA36831.1"/>
    </source>
</evidence>
<organism evidence="2 3">
    <name type="scientific">Sumerlaea chitinivorans</name>
    <dbReference type="NCBI Taxonomy" id="2250252"/>
    <lineage>
        <taxon>Bacteria</taxon>
        <taxon>Candidatus Sumerlaeota</taxon>
        <taxon>Candidatus Sumerlaeia</taxon>
        <taxon>Candidatus Sumerlaeales</taxon>
        <taxon>Candidatus Sumerlaeaceae</taxon>
        <taxon>Candidatus Sumerlaea</taxon>
    </lineage>
</organism>
<feature type="signal peptide" evidence="1">
    <location>
        <begin position="1"/>
        <end position="27"/>
    </location>
</feature>
<dbReference type="EMBL" id="CP030759">
    <property type="protein sequence ID" value="AXA36831.1"/>
    <property type="molecule type" value="Genomic_DNA"/>
</dbReference>
<keyword evidence="1" id="KW-0732">Signal</keyword>
<proteinExistence type="predicted"/>
<dbReference type="AlphaFoldDB" id="A0A2Z4Y6N3"/>
<gene>
    <name evidence="2" type="ORF">BRCON_2054</name>
</gene>
<dbReference type="Proteomes" id="UP000262583">
    <property type="component" value="Chromosome"/>
</dbReference>
<evidence type="ECO:0000313" key="3">
    <source>
        <dbReference type="Proteomes" id="UP000262583"/>
    </source>
</evidence>
<protein>
    <submittedName>
        <fullName evidence="2">Uncharacterized protein</fullName>
    </submittedName>
</protein>
<name>A0A2Z4Y6N3_SUMC1</name>
<dbReference type="KEGG" id="schv:BRCON_2054"/>
<feature type="chain" id="PRO_5016273674" evidence="1">
    <location>
        <begin position="28"/>
        <end position="86"/>
    </location>
</feature>
<accession>A0A2Z4Y6N3</accession>
<reference evidence="2 3" key="1">
    <citation type="submission" date="2018-05" db="EMBL/GenBank/DDBJ databases">
        <title>A metagenomic window into the 2 km-deep terrestrial subsurface aquifer revealed taxonomically and functionally diverse microbial community comprising novel uncultured bacterial lineages.</title>
        <authorList>
            <person name="Kadnikov V.V."/>
            <person name="Mardanov A.V."/>
            <person name="Beletsky A.V."/>
            <person name="Banks D."/>
            <person name="Pimenov N.V."/>
            <person name="Frank Y.A."/>
            <person name="Karnachuk O.V."/>
            <person name="Ravin N.V."/>
        </authorList>
    </citation>
    <scope>NUCLEOTIDE SEQUENCE [LARGE SCALE GENOMIC DNA]</scope>
    <source>
        <strain evidence="2">BY</strain>
    </source>
</reference>
<sequence length="86" mass="9455">MKKKVLGSLLGIAMVGLTMLGGQPAHARSSWYVSFSTGPVCYYPAPVYYRPVVYARPVVVCPPPVVYYPAPVCGGISIGYYHRHRH</sequence>
<evidence type="ECO:0000256" key="1">
    <source>
        <dbReference type="SAM" id="SignalP"/>
    </source>
</evidence>